<evidence type="ECO:0000256" key="1">
    <source>
        <dbReference type="ARBA" id="ARBA00010641"/>
    </source>
</evidence>
<proteinExistence type="inferred from homology"/>
<evidence type="ECO:0000256" key="4">
    <source>
        <dbReference type="ARBA" id="ARBA00023082"/>
    </source>
</evidence>
<dbReference type="Pfam" id="PF08281">
    <property type="entry name" value="Sigma70_r4_2"/>
    <property type="match status" value="1"/>
</dbReference>
<accession>A0A4S5ESS4</accession>
<dbReference type="AlphaFoldDB" id="A0A4S5ESS4"/>
<dbReference type="PANTHER" id="PTHR30173">
    <property type="entry name" value="SIGMA 19 FACTOR"/>
    <property type="match status" value="1"/>
</dbReference>
<dbReference type="PANTHER" id="PTHR30173:SF43">
    <property type="entry name" value="ECF RNA POLYMERASE SIGMA FACTOR SIGI-RELATED"/>
    <property type="match status" value="1"/>
</dbReference>
<evidence type="ECO:0000259" key="6">
    <source>
        <dbReference type="Pfam" id="PF04542"/>
    </source>
</evidence>
<dbReference type="Gene3D" id="3.10.450.50">
    <property type="match status" value="1"/>
</dbReference>
<dbReference type="GO" id="GO:0006352">
    <property type="term" value="P:DNA-templated transcription initiation"/>
    <property type="evidence" value="ECO:0007669"/>
    <property type="project" value="InterPro"/>
</dbReference>
<reference evidence="8 9" key="1">
    <citation type="submission" date="2019-04" db="EMBL/GenBank/DDBJ databases">
        <title>Draft genome sequences for three unisolated Alnus-infective Frankia Sp+ strains, AgTrS, AiOr and AvVan, the first sequenced Frankia strains able to sporulate in-planta.</title>
        <authorList>
            <person name="Bethencourt L."/>
            <person name="Vautrin F."/>
            <person name="Taib N."/>
            <person name="Dubost A."/>
            <person name="Castro-Garcia L."/>
            <person name="Imbaud O."/>
            <person name="Abrouk D."/>
            <person name="Fournier P."/>
            <person name="Briolay J."/>
            <person name="Nguyen A."/>
            <person name="Normand P."/>
            <person name="Fernandez M.P."/>
            <person name="Brochier-Armanet C."/>
            <person name="Herrera-Belaroussi A."/>
        </authorList>
    </citation>
    <scope>NUCLEOTIDE SEQUENCE [LARGE SCALE GENOMIC DNA]</scope>
    <source>
        <strain evidence="8 9">AvVan</strain>
    </source>
</reference>
<feature type="domain" description="RNA polymerase sigma-70 region 2" evidence="6">
    <location>
        <begin position="20"/>
        <end position="83"/>
    </location>
</feature>
<keyword evidence="5" id="KW-0804">Transcription</keyword>
<dbReference type="Gene3D" id="1.10.10.10">
    <property type="entry name" value="Winged helix-like DNA-binding domain superfamily/Winged helix DNA-binding domain"/>
    <property type="match status" value="1"/>
</dbReference>
<evidence type="ECO:0000313" key="9">
    <source>
        <dbReference type="Proteomes" id="UP000305282"/>
    </source>
</evidence>
<comment type="caution">
    <text evidence="8">The sequence shown here is derived from an EMBL/GenBank/DDBJ whole genome shotgun (WGS) entry which is preliminary data.</text>
</comment>
<dbReference type="GO" id="GO:0003677">
    <property type="term" value="F:DNA binding"/>
    <property type="evidence" value="ECO:0007669"/>
    <property type="project" value="InterPro"/>
</dbReference>
<comment type="similarity">
    <text evidence="1">Belongs to the sigma-70 factor family. ECF subfamily.</text>
</comment>
<dbReference type="Proteomes" id="UP000305282">
    <property type="component" value="Unassembled WGS sequence"/>
</dbReference>
<dbReference type="Pfam" id="PF04542">
    <property type="entry name" value="Sigma70_r2"/>
    <property type="match status" value="1"/>
</dbReference>
<evidence type="ECO:0000313" key="8">
    <source>
        <dbReference type="EMBL" id="THJ75491.1"/>
    </source>
</evidence>
<dbReference type="SUPFAM" id="SSF54427">
    <property type="entry name" value="NTF2-like"/>
    <property type="match status" value="1"/>
</dbReference>
<name>A0A4S5ESS4_9ACTN</name>
<dbReference type="SUPFAM" id="SSF88946">
    <property type="entry name" value="Sigma2 domain of RNA polymerase sigma factors"/>
    <property type="match status" value="1"/>
</dbReference>
<dbReference type="InterPro" id="IPR007627">
    <property type="entry name" value="RNA_pol_sigma70_r2"/>
</dbReference>
<dbReference type="InterPro" id="IPR014284">
    <property type="entry name" value="RNA_pol_sigma-70_dom"/>
</dbReference>
<dbReference type="GO" id="GO:0016987">
    <property type="term" value="F:sigma factor activity"/>
    <property type="evidence" value="ECO:0007669"/>
    <property type="project" value="UniProtKB-KW"/>
</dbReference>
<evidence type="ECO:0000256" key="5">
    <source>
        <dbReference type="ARBA" id="ARBA00023163"/>
    </source>
</evidence>
<protein>
    <submittedName>
        <fullName evidence="8">Sigma-70 family RNA polymerase sigma factor</fullName>
    </submittedName>
</protein>
<keyword evidence="9" id="KW-1185">Reference proteome</keyword>
<dbReference type="Gene3D" id="1.10.1740.10">
    <property type="match status" value="1"/>
</dbReference>
<organism evidence="8 9">
    <name type="scientific">Candidatus Frankia alpina</name>
    <dbReference type="NCBI Taxonomy" id="2699483"/>
    <lineage>
        <taxon>Bacteria</taxon>
        <taxon>Bacillati</taxon>
        <taxon>Actinomycetota</taxon>
        <taxon>Actinomycetes</taxon>
        <taxon>Frankiales</taxon>
        <taxon>Frankiaceae</taxon>
        <taxon>Frankia</taxon>
    </lineage>
</organism>
<gene>
    <name evidence="8" type="ORF">E7Y31_05145</name>
</gene>
<dbReference type="InterPro" id="IPR036388">
    <property type="entry name" value="WH-like_DNA-bd_sf"/>
</dbReference>
<dbReference type="OrthoDB" id="3211555at2"/>
<dbReference type="InterPro" id="IPR013249">
    <property type="entry name" value="RNA_pol_sigma70_r4_t2"/>
</dbReference>
<feature type="domain" description="RNA polymerase sigma factor 70 region 4 type 2" evidence="7">
    <location>
        <begin position="157"/>
        <end position="207"/>
    </location>
</feature>
<dbReference type="InterPro" id="IPR013325">
    <property type="entry name" value="RNA_pol_sigma_r2"/>
</dbReference>
<dbReference type="InterPro" id="IPR032710">
    <property type="entry name" value="NTF2-like_dom_sf"/>
</dbReference>
<evidence type="ECO:0000259" key="7">
    <source>
        <dbReference type="Pfam" id="PF08281"/>
    </source>
</evidence>
<sequence>MPGDVEVSDLADPPALAAAFEAERPHLRAVAYRLLGSFADAEDVVQEAWLRLGRVDADRIEDLRAWLAVVVSRLCLDQLRSARGRREGYVGPWLPEPFVDGLTGGGGSGRGVDAGSPVVDAAFVAGAAVPVGPDPASGGRMADPADRVTLAESVSMAMMVVLETLSPAERTAFILHDVFGYEFPEIAAATGRAPAAARQLASRARRHVRDRSVRFDPDPASRRRVADAFLAAAAGRDLDGLLALLDPDAVIRSDGGGLARAARRPVVGADRVARFVLGILAKAARRAGGPVRIQPIEVNGQPGFASFEGDVLRFIAGLHVAGGRVVEINIVANPEKMRHLSDAALVREAVPVGEPRATNTRR</sequence>
<dbReference type="RefSeq" id="WP_136447172.1">
    <property type="nucleotide sequence ID" value="NZ_SSXH01000074.1"/>
</dbReference>
<evidence type="ECO:0000256" key="2">
    <source>
        <dbReference type="ARBA" id="ARBA00011344"/>
    </source>
</evidence>
<dbReference type="EMBL" id="SSXH01000074">
    <property type="protein sequence ID" value="THJ75491.1"/>
    <property type="molecule type" value="Genomic_DNA"/>
</dbReference>
<keyword evidence="4" id="KW-0731">Sigma factor</keyword>
<dbReference type="InterPro" id="IPR052704">
    <property type="entry name" value="ECF_Sigma-70_Domain"/>
</dbReference>
<keyword evidence="3" id="KW-0805">Transcription regulation</keyword>
<evidence type="ECO:0000256" key="3">
    <source>
        <dbReference type="ARBA" id="ARBA00023015"/>
    </source>
</evidence>
<dbReference type="SUPFAM" id="SSF88659">
    <property type="entry name" value="Sigma3 and sigma4 domains of RNA polymerase sigma factors"/>
    <property type="match status" value="1"/>
</dbReference>
<comment type="subunit">
    <text evidence="2">Interacts transiently with the RNA polymerase catalytic core formed by RpoA, RpoB, RpoC and RpoZ (2 alpha, 1 beta, 1 beta' and 1 omega subunit) to form the RNA polymerase holoenzyme that can initiate transcription.</text>
</comment>
<dbReference type="InterPro" id="IPR013324">
    <property type="entry name" value="RNA_pol_sigma_r3/r4-like"/>
</dbReference>
<dbReference type="NCBIfam" id="TIGR02937">
    <property type="entry name" value="sigma70-ECF"/>
    <property type="match status" value="1"/>
</dbReference>